<keyword evidence="1" id="KW-0472">Membrane</keyword>
<reference evidence="4" key="1">
    <citation type="journal article" date="2019" name="Int. J. Syst. Evol. Microbiol.">
        <title>The Global Catalogue of Microorganisms (GCM) 10K type strain sequencing project: providing services to taxonomists for standard genome sequencing and annotation.</title>
        <authorList>
            <consortium name="The Broad Institute Genomics Platform"/>
            <consortium name="The Broad Institute Genome Sequencing Center for Infectious Disease"/>
            <person name="Wu L."/>
            <person name="Ma J."/>
        </authorList>
    </citation>
    <scope>NUCLEOTIDE SEQUENCE [LARGE SCALE GENOMIC DNA]</scope>
    <source>
        <strain evidence="4">JCM 13595</strain>
    </source>
</reference>
<feature type="domain" description="GmrSD restriction endonucleases C-terminal" evidence="2">
    <location>
        <begin position="85"/>
        <end position="220"/>
    </location>
</feature>
<proteinExistence type="predicted"/>
<accession>A0ABP5GD04</accession>
<evidence type="ECO:0000313" key="4">
    <source>
        <dbReference type="Proteomes" id="UP001501461"/>
    </source>
</evidence>
<dbReference type="PANTHER" id="PTHR24094:SF15">
    <property type="entry name" value="AMP-DEPENDENT SYNTHETASE_LIGASE DOMAIN-CONTAINING PROTEIN-RELATED"/>
    <property type="match status" value="1"/>
</dbReference>
<comment type="caution">
    <text evidence="3">The sequence shown here is derived from an EMBL/GenBank/DDBJ whole genome shotgun (WGS) entry which is preliminary data.</text>
</comment>
<keyword evidence="1" id="KW-1133">Transmembrane helix</keyword>
<dbReference type="Pfam" id="PF07510">
    <property type="entry name" value="GmrSD_C"/>
    <property type="match status" value="1"/>
</dbReference>
<dbReference type="PANTHER" id="PTHR24094">
    <property type="entry name" value="SECRETED PROTEIN"/>
    <property type="match status" value="1"/>
</dbReference>
<keyword evidence="1" id="KW-0812">Transmembrane</keyword>
<gene>
    <name evidence="3" type="ORF">GCM10009720_25350</name>
</gene>
<organism evidence="3 4">
    <name type="scientific">Yaniella flava</name>
    <dbReference type="NCBI Taxonomy" id="287930"/>
    <lineage>
        <taxon>Bacteria</taxon>
        <taxon>Bacillati</taxon>
        <taxon>Actinomycetota</taxon>
        <taxon>Actinomycetes</taxon>
        <taxon>Micrococcales</taxon>
        <taxon>Micrococcaceae</taxon>
        <taxon>Yaniella</taxon>
    </lineage>
</organism>
<evidence type="ECO:0000313" key="3">
    <source>
        <dbReference type="EMBL" id="GAA2043422.1"/>
    </source>
</evidence>
<feature type="transmembrane region" description="Helical" evidence="1">
    <location>
        <begin position="12"/>
        <end position="34"/>
    </location>
</feature>
<name>A0ABP5GD04_9MICC</name>
<keyword evidence="4" id="KW-1185">Reference proteome</keyword>
<evidence type="ECO:0000259" key="2">
    <source>
        <dbReference type="Pfam" id="PF07510"/>
    </source>
</evidence>
<dbReference type="EMBL" id="BAAAMN010000049">
    <property type="protein sequence ID" value="GAA2043422.1"/>
    <property type="molecule type" value="Genomic_DNA"/>
</dbReference>
<evidence type="ECO:0000256" key="1">
    <source>
        <dbReference type="SAM" id="Phobius"/>
    </source>
</evidence>
<sequence length="242" mass="26775">MSQQRRRKTSQLAKLPLPIALVVIGIYLIATFVFPAEEDYVPQAGSAAEQLETLEIKGRAPQTGYSRDEFGDGWLDPDGNGCDGRNDILSRDLESVIHDDDGCTVLTGVLQDPFTATAIDFMRGAETSQEVQIDHVVALSDAWQKGAQQLSEEQRERFANDPLNLLAVDGPANQQKSDGDAATWLPPNTDFRCEYVAVQTAVKAKYELWVTQAEYAAIRDVLTNCPDEPVYTTSDELPLLRR</sequence>
<dbReference type="Proteomes" id="UP001501461">
    <property type="component" value="Unassembled WGS sequence"/>
</dbReference>
<dbReference type="InterPro" id="IPR011089">
    <property type="entry name" value="GmrSD_C"/>
</dbReference>
<dbReference type="RefSeq" id="WP_343959276.1">
    <property type="nucleotide sequence ID" value="NZ_BAAAMN010000049.1"/>
</dbReference>
<protein>
    <recommendedName>
        <fullName evidence="2">GmrSD restriction endonucleases C-terminal domain-containing protein</fullName>
    </recommendedName>
</protein>